<proteinExistence type="predicted"/>
<dbReference type="RefSeq" id="XP_025580363.1">
    <property type="nucleotide sequence ID" value="XM_025718551.1"/>
</dbReference>
<dbReference type="GeneID" id="37223416"/>
<feature type="chain" id="PRO_5017215534" description="Apple domain-containing protein" evidence="1">
    <location>
        <begin position="21"/>
        <end position="154"/>
    </location>
</feature>
<dbReference type="SUPFAM" id="SSF57414">
    <property type="entry name" value="Hairpin loop containing domain-like"/>
    <property type="match status" value="1"/>
</dbReference>
<accession>A0A395HEE7</accession>
<reference evidence="2 3" key="1">
    <citation type="submission" date="2018-02" db="EMBL/GenBank/DDBJ databases">
        <title>The genomes of Aspergillus section Nigri reveals drivers in fungal speciation.</title>
        <authorList>
            <consortium name="DOE Joint Genome Institute"/>
            <person name="Vesth T.C."/>
            <person name="Nybo J."/>
            <person name="Theobald S."/>
            <person name="Brandl J."/>
            <person name="Frisvad J.C."/>
            <person name="Nielsen K.F."/>
            <person name="Lyhne E.K."/>
            <person name="Kogle M.E."/>
            <person name="Kuo A."/>
            <person name="Riley R."/>
            <person name="Clum A."/>
            <person name="Nolan M."/>
            <person name="Lipzen A."/>
            <person name="Salamov A."/>
            <person name="Henrissat B."/>
            <person name="Wiebenga A."/>
            <person name="De vries R.P."/>
            <person name="Grigoriev I.V."/>
            <person name="Mortensen U.H."/>
            <person name="Andersen M.R."/>
            <person name="Baker S.E."/>
        </authorList>
    </citation>
    <scope>NUCLEOTIDE SEQUENCE [LARGE SCALE GENOMIC DNA]</scope>
    <source>
        <strain evidence="2 3">CBS 121593</strain>
    </source>
</reference>
<dbReference type="Proteomes" id="UP000249402">
    <property type="component" value="Unassembled WGS sequence"/>
</dbReference>
<protein>
    <recommendedName>
        <fullName evidence="4">Apple domain-containing protein</fullName>
    </recommendedName>
</protein>
<dbReference type="AlphaFoldDB" id="A0A395HEE7"/>
<feature type="signal peptide" evidence="1">
    <location>
        <begin position="1"/>
        <end position="20"/>
    </location>
</feature>
<evidence type="ECO:0000256" key="1">
    <source>
        <dbReference type="SAM" id="SignalP"/>
    </source>
</evidence>
<keyword evidence="1" id="KW-0732">Signal</keyword>
<keyword evidence="3" id="KW-1185">Reference proteome</keyword>
<evidence type="ECO:0008006" key="4">
    <source>
        <dbReference type="Google" id="ProtNLM"/>
    </source>
</evidence>
<dbReference type="OrthoDB" id="4510367at2759"/>
<evidence type="ECO:0000313" key="2">
    <source>
        <dbReference type="EMBL" id="RAL06036.1"/>
    </source>
</evidence>
<dbReference type="VEuPathDB" id="FungiDB:BO80DRAFT_421221"/>
<name>A0A395HEE7_9EURO</name>
<dbReference type="EMBL" id="KZ824420">
    <property type="protein sequence ID" value="RAL06036.1"/>
    <property type="molecule type" value="Genomic_DNA"/>
</dbReference>
<organism evidence="2 3">
    <name type="scientific">Aspergillus ibericus CBS 121593</name>
    <dbReference type="NCBI Taxonomy" id="1448316"/>
    <lineage>
        <taxon>Eukaryota</taxon>
        <taxon>Fungi</taxon>
        <taxon>Dikarya</taxon>
        <taxon>Ascomycota</taxon>
        <taxon>Pezizomycotina</taxon>
        <taxon>Eurotiomycetes</taxon>
        <taxon>Eurotiomycetidae</taxon>
        <taxon>Eurotiales</taxon>
        <taxon>Aspergillaceae</taxon>
        <taxon>Aspergillus</taxon>
        <taxon>Aspergillus subgen. Circumdati</taxon>
    </lineage>
</organism>
<sequence>MLLPPSTFLGLFALAATTTASPACLGSISHDTIAFFSGAALTFGSNYTDATDCGLKCSILPACQSWLFTSGGQCELFRHSPVATAPNPNFSFGSCGQTSSPSHDAWPSPVPSSSHLIHHLPTSSLTASMTLNSAAIKRHLDVHRRGGHNHLHGK</sequence>
<evidence type="ECO:0000313" key="3">
    <source>
        <dbReference type="Proteomes" id="UP000249402"/>
    </source>
</evidence>
<gene>
    <name evidence="2" type="ORF">BO80DRAFT_421221</name>
</gene>